<protein>
    <submittedName>
        <fullName evidence="5">Transcriptional regulator, DeoR family</fullName>
    </submittedName>
</protein>
<keyword evidence="1" id="KW-0805">Transcription regulation</keyword>
<dbReference type="InterPro" id="IPR001034">
    <property type="entry name" value="DeoR_HTH"/>
</dbReference>
<dbReference type="Pfam" id="PF00455">
    <property type="entry name" value="DeoRC"/>
    <property type="match status" value="1"/>
</dbReference>
<keyword evidence="2" id="KW-0238">DNA-binding</keyword>
<dbReference type="PRINTS" id="PR00037">
    <property type="entry name" value="HTHLACR"/>
</dbReference>
<dbReference type="Pfam" id="PF08220">
    <property type="entry name" value="HTH_DeoR"/>
    <property type="match status" value="1"/>
</dbReference>
<dbReference type="EMBL" id="FOMS01000007">
    <property type="protein sequence ID" value="SFE19743.1"/>
    <property type="molecule type" value="Genomic_DNA"/>
</dbReference>
<proteinExistence type="predicted"/>
<dbReference type="InterPro" id="IPR018356">
    <property type="entry name" value="Tscrpt_reg_HTH_DeoR_CS"/>
</dbReference>
<evidence type="ECO:0000256" key="3">
    <source>
        <dbReference type="ARBA" id="ARBA00023163"/>
    </source>
</evidence>
<organism evidence="5 6">
    <name type="scientific">Roseivivax sediminis</name>
    <dbReference type="NCBI Taxonomy" id="936889"/>
    <lineage>
        <taxon>Bacteria</taxon>
        <taxon>Pseudomonadati</taxon>
        <taxon>Pseudomonadota</taxon>
        <taxon>Alphaproteobacteria</taxon>
        <taxon>Rhodobacterales</taxon>
        <taxon>Roseobacteraceae</taxon>
        <taxon>Roseivivax</taxon>
    </lineage>
</organism>
<dbReference type="PROSITE" id="PS00894">
    <property type="entry name" value="HTH_DEOR_1"/>
    <property type="match status" value="1"/>
</dbReference>
<dbReference type="PANTHER" id="PTHR30363:SF44">
    <property type="entry name" value="AGA OPERON TRANSCRIPTIONAL REPRESSOR-RELATED"/>
    <property type="match status" value="1"/>
</dbReference>
<keyword evidence="6" id="KW-1185">Reference proteome</keyword>
<dbReference type="AlphaFoldDB" id="A0A1I1YNK7"/>
<dbReference type="PROSITE" id="PS51000">
    <property type="entry name" value="HTH_DEOR_2"/>
    <property type="match status" value="1"/>
</dbReference>
<dbReference type="GO" id="GO:0003677">
    <property type="term" value="F:DNA binding"/>
    <property type="evidence" value="ECO:0007669"/>
    <property type="project" value="UniProtKB-KW"/>
</dbReference>
<dbReference type="Proteomes" id="UP000325289">
    <property type="component" value="Unassembled WGS sequence"/>
</dbReference>
<dbReference type="InterPro" id="IPR037171">
    <property type="entry name" value="NagB/RpiA_transferase-like"/>
</dbReference>
<dbReference type="InterPro" id="IPR050313">
    <property type="entry name" value="Carb_Metab_HTH_regulators"/>
</dbReference>
<reference evidence="5 6" key="1">
    <citation type="submission" date="2016-10" db="EMBL/GenBank/DDBJ databases">
        <authorList>
            <person name="Varghese N."/>
            <person name="Submissions S."/>
        </authorList>
    </citation>
    <scope>NUCLEOTIDE SEQUENCE [LARGE SCALE GENOMIC DNA]</scope>
    <source>
        <strain evidence="6">YIM D21,KCTC 23444,ACCC 10710</strain>
    </source>
</reference>
<evidence type="ECO:0000256" key="2">
    <source>
        <dbReference type="ARBA" id="ARBA00023125"/>
    </source>
</evidence>
<dbReference type="InterPro" id="IPR036390">
    <property type="entry name" value="WH_DNA-bd_sf"/>
</dbReference>
<dbReference type="InterPro" id="IPR014036">
    <property type="entry name" value="DeoR-like_C"/>
</dbReference>
<keyword evidence="3" id="KW-0804">Transcription</keyword>
<accession>A0A1I1YNK7</accession>
<dbReference type="RefSeq" id="WP_149756196.1">
    <property type="nucleotide sequence ID" value="NZ_FOMS01000007.1"/>
</dbReference>
<dbReference type="InterPro" id="IPR036388">
    <property type="entry name" value="WH-like_DNA-bd_sf"/>
</dbReference>
<dbReference type="SMART" id="SM00420">
    <property type="entry name" value="HTH_DEOR"/>
    <property type="match status" value="1"/>
</dbReference>
<dbReference type="SUPFAM" id="SSF100950">
    <property type="entry name" value="NagB/RpiA/CoA transferase-like"/>
    <property type="match status" value="1"/>
</dbReference>
<dbReference type="OrthoDB" id="9797223at2"/>
<dbReference type="Gene3D" id="1.10.10.10">
    <property type="entry name" value="Winged helix-like DNA-binding domain superfamily/Winged helix DNA-binding domain"/>
    <property type="match status" value="1"/>
</dbReference>
<name>A0A1I1YNK7_9RHOB</name>
<evidence type="ECO:0000256" key="1">
    <source>
        <dbReference type="ARBA" id="ARBA00023015"/>
    </source>
</evidence>
<evidence type="ECO:0000259" key="4">
    <source>
        <dbReference type="PROSITE" id="PS51000"/>
    </source>
</evidence>
<gene>
    <name evidence="5" type="ORF">SAMN04515678_10779</name>
</gene>
<dbReference type="Gene3D" id="3.40.50.1360">
    <property type="match status" value="1"/>
</dbReference>
<dbReference type="PANTHER" id="PTHR30363">
    <property type="entry name" value="HTH-TYPE TRANSCRIPTIONAL REGULATOR SRLR-RELATED"/>
    <property type="match status" value="1"/>
</dbReference>
<dbReference type="SUPFAM" id="SSF46785">
    <property type="entry name" value="Winged helix' DNA-binding domain"/>
    <property type="match status" value="1"/>
</dbReference>
<evidence type="ECO:0000313" key="5">
    <source>
        <dbReference type="EMBL" id="SFE19743.1"/>
    </source>
</evidence>
<dbReference type="GO" id="GO:0003700">
    <property type="term" value="F:DNA-binding transcription factor activity"/>
    <property type="evidence" value="ECO:0007669"/>
    <property type="project" value="InterPro"/>
</dbReference>
<evidence type="ECO:0000313" key="6">
    <source>
        <dbReference type="Proteomes" id="UP000325289"/>
    </source>
</evidence>
<sequence length="267" mass="28900">MSTKIRTPAQIRMNAILKRLHEGGSVAVADLARDFDVSDMTVRRDLAELEREGLLERIHGGARRRASGPLKVIDDIEPDFEARAAHNAEAKRLIAAEAANLLSGFRSVAIDVGSTCLFAAEALARRSGQRHVFTNSLRVATSLGAMGKEVYLPEGRTRPSELSITGPSAIESFSKLHFEVAVIGVSGLADEGFYDYSIEDSEMKKIYLERSAQRVFLCDSTKFRRLSTIRVAALSEASVLITDAPPPSDLASALAGAGVEIRVAEET</sequence>
<feature type="domain" description="HTH deoR-type" evidence="4">
    <location>
        <begin position="9"/>
        <end position="64"/>
    </location>
</feature>
<dbReference type="SMART" id="SM01134">
    <property type="entry name" value="DeoRC"/>
    <property type="match status" value="1"/>
</dbReference>